<dbReference type="EMBL" id="MW073100">
    <property type="protein sequence ID" value="QWT28865.1"/>
    <property type="molecule type" value="Genomic_DNA"/>
</dbReference>
<proteinExistence type="predicted"/>
<name>A0A8F2E4R2_9CAUD</name>
<sequence length="124" mass="13986">MMIIHGESLTLDSRSMLPVASGTCDGGDCDRRAVTFAYCSTGYAEGRDGLIPVCRRHLLVYRIGKGGTGPWQAEDEFAQLRFCRRSRWRWLAQWRILLDQRAAVAGRESRGQRRLRIARDTGAA</sequence>
<keyword evidence="2" id="KW-1185">Reference proteome</keyword>
<dbReference type="Proteomes" id="UP000683438">
    <property type="component" value="Segment"/>
</dbReference>
<protein>
    <submittedName>
        <fullName evidence="1">Uncharacterized protein</fullName>
    </submittedName>
</protein>
<gene>
    <name evidence="1" type="ORF">vBMoxSR1_gp15</name>
</gene>
<reference evidence="1" key="1">
    <citation type="submission" date="2020-10" db="EMBL/GenBank/DDBJ databases">
        <title>Complete genome sequence of vB_MoxS-R1, a novel marine prophage inducted from Microbacterium.</title>
        <authorList>
            <person name="Zheng H."/>
            <person name="Liu B."/>
            <person name="Xu Y."/>
            <person name="Chen F."/>
        </authorList>
    </citation>
    <scope>NUCLEOTIDE SEQUENCE</scope>
</reference>
<evidence type="ECO:0000313" key="2">
    <source>
        <dbReference type="Proteomes" id="UP000683438"/>
    </source>
</evidence>
<organism evidence="1 2">
    <name type="scientific">Microbacterium phage vB_MoxS-R1</name>
    <dbReference type="NCBI Taxonomy" id="2848881"/>
    <lineage>
        <taxon>Viruses</taxon>
        <taxon>Duplodnaviria</taxon>
        <taxon>Heunggongvirae</taxon>
        <taxon>Uroviricota</taxon>
        <taxon>Caudoviricetes</taxon>
        <taxon>Syrbvirus</taxon>
        <taxon>Syrbvirus R1</taxon>
    </lineage>
</organism>
<evidence type="ECO:0000313" key="1">
    <source>
        <dbReference type="EMBL" id="QWT28865.1"/>
    </source>
</evidence>
<accession>A0A8F2E4R2</accession>